<accession>A0ABN7T289</accession>
<keyword evidence="2" id="KW-1185">Reference proteome</keyword>
<evidence type="ECO:0000313" key="2">
    <source>
        <dbReference type="Proteomes" id="UP001158576"/>
    </source>
</evidence>
<dbReference type="EMBL" id="OU015567">
    <property type="protein sequence ID" value="CAG5111935.1"/>
    <property type="molecule type" value="Genomic_DNA"/>
</dbReference>
<reference evidence="1 2" key="1">
    <citation type="submission" date="2021-04" db="EMBL/GenBank/DDBJ databases">
        <authorList>
            <person name="Bliznina A."/>
        </authorList>
    </citation>
    <scope>NUCLEOTIDE SEQUENCE [LARGE SCALE GENOMIC DNA]</scope>
</reference>
<gene>
    <name evidence="1" type="ORF">OKIOD_LOCUS14971</name>
</gene>
<organism evidence="1 2">
    <name type="scientific">Oikopleura dioica</name>
    <name type="common">Tunicate</name>
    <dbReference type="NCBI Taxonomy" id="34765"/>
    <lineage>
        <taxon>Eukaryota</taxon>
        <taxon>Metazoa</taxon>
        <taxon>Chordata</taxon>
        <taxon>Tunicata</taxon>
        <taxon>Appendicularia</taxon>
        <taxon>Copelata</taxon>
        <taxon>Oikopleuridae</taxon>
        <taxon>Oikopleura</taxon>
    </lineage>
</organism>
<sequence>MTSQEYYNAKSINIKSLVIEIPKSRDKSVINKKLIWTPIDEFFGKLTTENGEVVHNDIGKITTNPKFENRDVFAITKRGDSFGIISVGDNEEDLRFMTNHCGLVHFQSFEDANPQKQDFKLKFQ</sequence>
<evidence type="ECO:0000313" key="1">
    <source>
        <dbReference type="EMBL" id="CAG5111935.1"/>
    </source>
</evidence>
<name>A0ABN7T289_OIKDI</name>
<proteinExistence type="predicted"/>
<dbReference type="Proteomes" id="UP001158576">
    <property type="component" value="Chromosome 2"/>
</dbReference>
<protein>
    <submittedName>
        <fullName evidence="1">Oidioi.mRNA.OKI2018_I69.chr2.g6206.t1.cds</fullName>
    </submittedName>
</protein>